<proteinExistence type="inferred from homology"/>
<name>A0ABV8MPI0_9NEIS</name>
<dbReference type="Pfam" id="PF01784">
    <property type="entry name" value="DUF34_NIF3"/>
    <property type="match status" value="1"/>
</dbReference>
<evidence type="ECO:0000313" key="4">
    <source>
        <dbReference type="Proteomes" id="UP001595791"/>
    </source>
</evidence>
<dbReference type="SUPFAM" id="SSF102705">
    <property type="entry name" value="NIF3 (NGG1p interacting factor 3)-like"/>
    <property type="match status" value="1"/>
</dbReference>
<accession>A0ABV8MPI0</accession>
<comment type="caution">
    <text evidence="3">The sequence shown here is derived from an EMBL/GenBank/DDBJ whole genome shotgun (WGS) entry which is preliminary data.</text>
</comment>
<dbReference type="EMBL" id="JBHSBU010000001">
    <property type="protein sequence ID" value="MFC4160083.1"/>
    <property type="molecule type" value="Genomic_DNA"/>
</dbReference>
<keyword evidence="2" id="KW-0479">Metal-binding</keyword>
<evidence type="ECO:0000256" key="2">
    <source>
        <dbReference type="ARBA" id="ARBA00022723"/>
    </source>
</evidence>
<dbReference type="InterPro" id="IPR036069">
    <property type="entry name" value="DUF34/NIF3_sf"/>
</dbReference>
<dbReference type="Proteomes" id="UP001595791">
    <property type="component" value="Unassembled WGS sequence"/>
</dbReference>
<reference evidence="4" key="1">
    <citation type="journal article" date="2019" name="Int. J. Syst. Evol. Microbiol.">
        <title>The Global Catalogue of Microorganisms (GCM) 10K type strain sequencing project: providing services to taxonomists for standard genome sequencing and annotation.</title>
        <authorList>
            <consortium name="The Broad Institute Genomics Platform"/>
            <consortium name="The Broad Institute Genome Sequencing Center for Infectious Disease"/>
            <person name="Wu L."/>
            <person name="Ma J."/>
        </authorList>
    </citation>
    <scope>NUCLEOTIDE SEQUENCE [LARGE SCALE GENOMIC DNA]</scope>
    <source>
        <strain evidence="4">LMG 29894</strain>
    </source>
</reference>
<protein>
    <submittedName>
        <fullName evidence="3">Nif3-like dinuclear metal center hexameric protein</fullName>
    </submittedName>
</protein>
<dbReference type="Gene3D" id="3.40.1390.30">
    <property type="entry name" value="NIF3 (NGG1p interacting factor 3)-like"/>
    <property type="match status" value="2"/>
</dbReference>
<dbReference type="InterPro" id="IPR002678">
    <property type="entry name" value="DUF34/NIF3"/>
</dbReference>
<dbReference type="PANTHER" id="PTHR13799">
    <property type="entry name" value="NGG1 INTERACTING FACTOR 3"/>
    <property type="match status" value="1"/>
</dbReference>
<sequence>MAISLEQLEKYSGQLLQPDRFRDYSPNGVQVEGRPMVGRLACGVTASLALIEAALAWQADAIVVHHGYFWKSEDSRIIGSKKRRLAALLRADVSLLAYHLPLDAHPELGNNACLGQKLGLEAEGRFGEQELGWFGRPREVLTLGNFAARVELALGRRPLLIGDPAKPLKRVGWCSGGAQGYFSAAIEAGCDVYLTGEASEHNYHTALESGVGFIAAGHHASERYGVQALTAHLATEFGLEWRYFELDNPV</sequence>
<keyword evidence="4" id="KW-1185">Reference proteome</keyword>
<evidence type="ECO:0000256" key="1">
    <source>
        <dbReference type="ARBA" id="ARBA00006964"/>
    </source>
</evidence>
<comment type="similarity">
    <text evidence="1">Belongs to the GTP cyclohydrolase I type 2/NIF3 family.</text>
</comment>
<dbReference type="PANTHER" id="PTHR13799:SF14">
    <property type="entry name" value="GTP CYCLOHYDROLASE 1 TYPE 2 HOMOLOG"/>
    <property type="match status" value="1"/>
</dbReference>
<gene>
    <name evidence="3" type="ORF">ACFOW7_12060</name>
</gene>
<dbReference type="NCBIfam" id="TIGR00486">
    <property type="entry name" value="YbgI_SA1388"/>
    <property type="match status" value="1"/>
</dbReference>
<organism evidence="3 4">
    <name type="scientific">Chitinimonas lacunae</name>
    <dbReference type="NCBI Taxonomy" id="1963018"/>
    <lineage>
        <taxon>Bacteria</taxon>
        <taxon>Pseudomonadati</taxon>
        <taxon>Pseudomonadota</taxon>
        <taxon>Betaproteobacteria</taxon>
        <taxon>Neisseriales</taxon>
        <taxon>Chitinibacteraceae</taxon>
        <taxon>Chitinimonas</taxon>
    </lineage>
</organism>
<dbReference type="RefSeq" id="WP_378164527.1">
    <property type="nucleotide sequence ID" value="NZ_JBHSBU010000001.1"/>
</dbReference>
<evidence type="ECO:0000313" key="3">
    <source>
        <dbReference type="EMBL" id="MFC4160083.1"/>
    </source>
</evidence>